<keyword evidence="1" id="KW-0697">Rotamase</keyword>
<dbReference type="Gene3D" id="1.10.4030.10">
    <property type="entry name" value="Porin chaperone SurA, peptide-binding domain"/>
    <property type="match status" value="1"/>
</dbReference>
<sequence length="325" mass="37042">MKIRGNRKKIIVALTALLMMAIFITGCSSSTRLSQDAVAAVNGNNITLAEFEKTLALQKMSYEAQLGPDVFNQDMGTGMTLLDSIKKSILEKLVLDEVILQEAAKNDITVTDEEIEESYGPYVMFTEENEAFKQFAEENNIDEAYIKQQITKDITINKYRDLYISDLEIAEEAAKAYYDENTEFFAREEVNAKHILVRTSTEDAEKKAQDILSKIANRDDFMTLWEGYKETPEEGIVVEDLDYFGRGEMLPEFEEAAFAMNPGEVSGIVETTFGYHIILVEDSINEVETFEDVKNNLMEFLKEEGFQDHIEELMEQAKIVKKEEL</sequence>
<feature type="domain" description="PpiC" evidence="2">
    <location>
        <begin position="187"/>
        <end position="282"/>
    </location>
</feature>
<accession>A0A239EKH6</accession>
<dbReference type="PROSITE" id="PS50198">
    <property type="entry name" value="PPIC_PPIASE_2"/>
    <property type="match status" value="1"/>
</dbReference>
<dbReference type="Gene3D" id="3.10.50.40">
    <property type="match status" value="1"/>
</dbReference>
<evidence type="ECO:0000313" key="4">
    <source>
        <dbReference type="Proteomes" id="UP000198304"/>
    </source>
</evidence>
<dbReference type="PANTHER" id="PTHR47245">
    <property type="entry name" value="PEPTIDYLPROLYL ISOMERASE"/>
    <property type="match status" value="1"/>
</dbReference>
<keyword evidence="1" id="KW-0413">Isomerase</keyword>
<reference evidence="4" key="1">
    <citation type="submission" date="2017-06" db="EMBL/GenBank/DDBJ databases">
        <authorList>
            <person name="Varghese N."/>
            <person name="Submissions S."/>
        </authorList>
    </citation>
    <scope>NUCLEOTIDE SEQUENCE [LARGE SCALE GENOMIC DNA]</scope>
    <source>
        <strain evidence="4">SCA</strain>
    </source>
</reference>
<dbReference type="SUPFAM" id="SSF109998">
    <property type="entry name" value="Triger factor/SurA peptide-binding domain-like"/>
    <property type="match status" value="1"/>
</dbReference>
<evidence type="ECO:0000313" key="3">
    <source>
        <dbReference type="EMBL" id="SNS44788.1"/>
    </source>
</evidence>
<name>A0A239EKH6_9FIRM</name>
<dbReference type="InterPro" id="IPR046357">
    <property type="entry name" value="PPIase_dom_sf"/>
</dbReference>
<evidence type="ECO:0000256" key="1">
    <source>
        <dbReference type="PROSITE-ProRule" id="PRU00278"/>
    </source>
</evidence>
<keyword evidence="4" id="KW-1185">Reference proteome</keyword>
<dbReference type="Pfam" id="PF13145">
    <property type="entry name" value="Rotamase_2"/>
    <property type="match status" value="1"/>
</dbReference>
<dbReference type="PANTHER" id="PTHR47245:SF2">
    <property type="entry name" value="PEPTIDYL-PROLYL CIS-TRANS ISOMERASE HP_0175-RELATED"/>
    <property type="match status" value="1"/>
</dbReference>
<dbReference type="AlphaFoldDB" id="A0A239EKH6"/>
<dbReference type="InterPro" id="IPR027304">
    <property type="entry name" value="Trigger_fact/SurA_dom_sf"/>
</dbReference>
<gene>
    <name evidence="3" type="ORF">SAMN05446037_101069</name>
</gene>
<dbReference type="InterPro" id="IPR050245">
    <property type="entry name" value="PrsA_foldase"/>
</dbReference>
<dbReference type="Pfam" id="PF13624">
    <property type="entry name" value="SurA_N_3"/>
    <property type="match status" value="1"/>
</dbReference>
<organism evidence="3 4">
    <name type="scientific">Anaerovirgula multivorans</name>
    <dbReference type="NCBI Taxonomy" id="312168"/>
    <lineage>
        <taxon>Bacteria</taxon>
        <taxon>Bacillati</taxon>
        <taxon>Bacillota</taxon>
        <taxon>Clostridia</taxon>
        <taxon>Peptostreptococcales</taxon>
        <taxon>Natronincolaceae</taxon>
        <taxon>Anaerovirgula</taxon>
    </lineage>
</organism>
<dbReference type="SUPFAM" id="SSF54534">
    <property type="entry name" value="FKBP-like"/>
    <property type="match status" value="1"/>
</dbReference>
<protein>
    <submittedName>
        <fullName evidence="3">Foldase protein PrsA</fullName>
    </submittedName>
</protein>
<dbReference type="RefSeq" id="WP_176431341.1">
    <property type="nucleotide sequence ID" value="NZ_FZOJ01000010.1"/>
</dbReference>
<evidence type="ECO:0000259" key="2">
    <source>
        <dbReference type="PROSITE" id="PS50198"/>
    </source>
</evidence>
<dbReference type="InterPro" id="IPR000297">
    <property type="entry name" value="PPIase_PpiC"/>
</dbReference>
<dbReference type="PROSITE" id="PS51257">
    <property type="entry name" value="PROKAR_LIPOPROTEIN"/>
    <property type="match status" value="1"/>
</dbReference>
<dbReference type="Proteomes" id="UP000198304">
    <property type="component" value="Unassembled WGS sequence"/>
</dbReference>
<dbReference type="EMBL" id="FZOJ01000010">
    <property type="protein sequence ID" value="SNS44788.1"/>
    <property type="molecule type" value="Genomic_DNA"/>
</dbReference>
<proteinExistence type="predicted"/>
<dbReference type="GO" id="GO:0003755">
    <property type="term" value="F:peptidyl-prolyl cis-trans isomerase activity"/>
    <property type="evidence" value="ECO:0007669"/>
    <property type="project" value="UniProtKB-KW"/>
</dbReference>